<dbReference type="OMA" id="IFPVEME"/>
<sequence length="432" mass="48201">MGFEFVNNNTAIDSAARKRIRTHAAAGKNANRTLTRPSKAVALRRNVAVPFRTPDTIRRLQRDSKAGAEIERPVTDGLQFLIPVPARSQGLVRQVRETTQGMYHIARTYRIVQDRLMSEEEATSDMTIAILVAMSQYERLQGQYARGYVHVRGMRRMIELRGSIKQFDSDCRGVIQKVLRADLEYALQLGSATLFGFEGIRFLRECKDICLDHGKEEKLVANPEVNSFLQAGLRLSLWSAFSDMRRLADLLNDAGAGYRRKLGADEFHNTILLLGYSLLYISPLDVSTGPGACSMLGISPLEEVVHLGLVAFLVTFLRGLNQRIPENPLLSYRLRLAIEKLLSSVGGGEESKIIKRVLVWALFVGAVVVFKPSDDEWLIPTTNTAMNALGLSSWKDVKEALAGFPWVDAIHDRTGTVLCTTQKFLSFSTQID</sequence>
<dbReference type="KEGG" id="ani:ANIA_06315"/>
<protein>
    <submittedName>
        <fullName evidence="1">Uncharacterized protein</fullName>
    </submittedName>
</protein>
<dbReference type="eggNOG" id="ENOG502SJSN">
    <property type="taxonomic scope" value="Eukaryota"/>
</dbReference>
<organism evidence="1 2">
    <name type="scientific">Emericella nidulans (strain FGSC A4 / ATCC 38163 / CBS 112.46 / NRRL 194 / M139)</name>
    <name type="common">Aspergillus nidulans</name>
    <dbReference type="NCBI Taxonomy" id="227321"/>
    <lineage>
        <taxon>Eukaryota</taxon>
        <taxon>Fungi</taxon>
        <taxon>Dikarya</taxon>
        <taxon>Ascomycota</taxon>
        <taxon>Pezizomycotina</taxon>
        <taxon>Eurotiomycetes</taxon>
        <taxon>Eurotiomycetidae</taxon>
        <taxon>Eurotiales</taxon>
        <taxon>Aspergillaceae</taxon>
        <taxon>Aspergillus</taxon>
        <taxon>Aspergillus subgen. Nidulantes</taxon>
    </lineage>
</organism>
<evidence type="ECO:0000313" key="1">
    <source>
        <dbReference type="EMBL" id="CBF69719.1"/>
    </source>
</evidence>
<dbReference type="PANTHER" id="PTHR37540">
    <property type="entry name" value="TRANSCRIPTION FACTOR (ACR-2), PUTATIVE-RELATED-RELATED"/>
    <property type="match status" value="1"/>
</dbReference>
<dbReference type="OrthoDB" id="4158087at2759"/>
<dbReference type="AlphaFoldDB" id="Q5AZG5"/>
<accession>Q5AZG5</accession>
<evidence type="ECO:0000313" key="2">
    <source>
        <dbReference type="Proteomes" id="UP000000560"/>
    </source>
</evidence>
<gene>
    <name evidence="1" type="ORF">ANIA_06315</name>
</gene>
<name>Q5AZG5_EMENI</name>
<dbReference type="InParanoid" id="Q5AZG5"/>
<dbReference type="EMBL" id="BN001301">
    <property type="protein sequence ID" value="CBF69719.1"/>
    <property type="molecule type" value="Genomic_DNA"/>
</dbReference>
<dbReference type="GeneID" id="2871221"/>
<proteinExistence type="predicted"/>
<dbReference type="Proteomes" id="UP000000560">
    <property type="component" value="Chromosome I"/>
</dbReference>
<accession>C8V175</accession>
<reference evidence="2" key="1">
    <citation type="journal article" date="2005" name="Nature">
        <title>Sequencing of Aspergillus nidulans and comparative analysis with A. fumigatus and A. oryzae.</title>
        <authorList>
            <person name="Galagan J.E."/>
            <person name="Calvo S.E."/>
            <person name="Cuomo C."/>
            <person name="Ma L.J."/>
            <person name="Wortman J.R."/>
            <person name="Batzoglou S."/>
            <person name="Lee S.I."/>
            <person name="Basturkmen M."/>
            <person name="Spevak C.C."/>
            <person name="Clutterbuck J."/>
            <person name="Kapitonov V."/>
            <person name="Jurka J."/>
            <person name="Scazzocchio C."/>
            <person name="Farman M."/>
            <person name="Butler J."/>
            <person name="Purcell S."/>
            <person name="Harris S."/>
            <person name="Braus G.H."/>
            <person name="Draht O."/>
            <person name="Busch S."/>
            <person name="D'Enfert C."/>
            <person name="Bouchier C."/>
            <person name="Goldman G.H."/>
            <person name="Bell-Pedersen D."/>
            <person name="Griffiths-Jones S."/>
            <person name="Doonan J.H."/>
            <person name="Yu J."/>
            <person name="Vienken K."/>
            <person name="Pain A."/>
            <person name="Freitag M."/>
            <person name="Selker E.U."/>
            <person name="Archer D.B."/>
            <person name="Penalva M.A."/>
            <person name="Oakley B.R."/>
            <person name="Momany M."/>
            <person name="Tanaka T."/>
            <person name="Kumagai T."/>
            <person name="Asai K."/>
            <person name="Machida M."/>
            <person name="Nierman W.C."/>
            <person name="Denning D.W."/>
            <person name="Caddick M."/>
            <person name="Hynes M."/>
            <person name="Paoletti M."/>
            <person name="Fischer R."/>
            <person name="Miller B."/>
            <person name="Dyer P."/>
            <person name="Sachs M.S."/>
            <person name="Osmani S.A."/>
            <person name="Birren B.W."/>
        </authorList>
    </citation>
    <scope>NUCLEOTIDE SEQUENCE [LARGE SCALE GENOMIC DNA]</scope>
    <source>
        <strain evidence="2">FGSC A4 / ATCC 38163 / CBS 112.46 / NRRL 194 / M139</strain>
    </source>
</reference>
<keyword evidence="2" id="KW-1185">Reference proteome</keyword>
<dbReference type="HOGENOM" id="CLU_023254_3_0_1"/>
<dbReference type="RefSeq" id="XP_663919.1">
    <property type="nucleotide sequence ID" value="XM_658827.1"/>
</dbReference>
<dbReference type="PANTHER" id="PTHR37540:SF9">
    <property type="entry name" value="ZN(2)-C6 FUNGAL-TYPE DOMAIN-CONTAINING PROTEIN"/>
    <property type="match status" value="1"/>
</dbReference>
<reference evidence="2" key="2">
    <citation type="journal article" date="2009" name="Fungal Genet. Biol.">
        <title>The 2008 update of the Aspergillus nidulans genome annotation: a community effort.</title>
        <authorList>
            <person name="Wortman J.R."/>
            <person name="Gilsenan J.M."/>
            <person name="Joardar V."/>
            <person name="Deegan J."/>
            <person name="Clutterbuck J."/>
            <person name="Andersen M.R."/>
            <person name="Archer D."/>
            <person name="Bencina M."/>
            <person name="Braus G."/>
            <person name="Coutinho P."/>
            <person name="von Dohren H."/>
            <person name="Doonan J."/>
            <person name="Driessen A.J."/>
            <person name="Durek P."/>
            <person name="Espeso E."/>
            <person name="Fekete E."/>
            <person name="Flipphi M."/>
            <person name="Estrada C.G."/>
            <person name="Geysens S."/>
            <person name="Goldman G."/>
            <person name="de Groot P.W."/>
            <person name="Hansen K."/>
            <person name="Harris S.D."/>
            <person name="Heinekamp T."/>
            <person name="Helmstaedt K."/>
            <person name="Henrissat B."/>
            <person name="Hofmann G."/>
            <person name="Homan T."/>
            <person name="Horio T."/>
            <person name="Horiuchi H."/>
            <person name="James S."/>
            <person name="Jones M."/>
            <person name="Karaffa L."/>
            <person name="Karanyi Z."/>
            <person name="Kato M."/>
            <person name="Keller N."/>
            <person name="Kelly D.E."/>
            <person name="Kiel J.A."/>
            <person name="Kim J.M."/>
            <person name="van der Klei I.J."/>
            <person name="Klis F.M."/>
            <person name="Kovalchuk A."/>
            <person name="Krasevec N."/>
            <person name="Kubicek C.P."/>
            <person name="Liu B."/>
            <person name="Maccabe A."/>
            <person name="Meyer V."/>
            <person name="Mirabito P."/>
            <person name="Miskei M."/>
            <person name="Mos M."/>
            <person name="Mullins J."/>
            <person name="Nelson D.R."/>
            <person name="Nielsen J."/>
            <person name="Oakley B.R."/>
            <person name="Osmani S.A."/>
            <person name="Pakula T."/>
            <person name="Paszewski A."/>
            <person name="Paulsen I."/>
            <person name="Pilsyk S."/>
            <person name="Pocsi I."/>
            <person name="Punt P.J."/>
            <person name="Ram A.F."/>
            <person name="Ren Q."/>
            <person name="Robellet X."/>
            <person name="Robson G."/>
            <person name="Seiboth B."/>
            <person name="van Solingen P."/>
            <person name="Specht T."/>
            <person name="Sun J."/>
            <person name="Taheri-Talesh N."/>
            <person name="Takeshita N."/>
            <person name="Ussery D."/>
            <person name="vanKuyk P.A."/>
            <person name="Visser H."/>
            <person name="van de Vondervoort P.J."/>
            <person name="de Vries R.P."/>
            <person name="Walton J."/>
            <person name="Xiang X."/>
            <person name="Xiong Y."/>
            <person name="Zeng A.P."/>
            <person name="Brandt B.W."/>
            <person name="Cornell M.J."/>
            <person name="van den Hondel C.A."/>
            <person name="Visser J."/>
            <person name="Oliver S.G."/>
            <person name="Turner G."/>
        </authorList>
    </citation>
    <scope>GENOME REANNOTATION</scope>
    <source>
        <strain evidence="2">FGSC A4 / ATCC 38163 / CBS 112.46 / NRRL 194 / M139</strain>
    </source>
</reference>